<dbReference type="Proteomes" id="UP000252733">
    <property type="component" value="Unassembled WGS sequence"/>
</dbReference>
<reference evidence="2 3" key="1">
    <citation type="submission" date="2018-07" db="EMBL/GenBank/DDBJ databases">
        <title>Freshwater and sediment microbial communities from various areas in North America, analyzing microbe dynamics in response to fracking.</title>
        <authorList>
            <person name="Lamendella R."/>
        </authorList>
    </citation>
    <scope>NUCLEOTIDE SEQUENCE [LARGE SCALE GENOMIC DNA]</scope>
    <source>
        <strain evidence="2 3">160A</strain>
    </source>
</reference>
<feature type="region of interest" description="Disordered" evidence="1">
    <location>
        <begin position="95"/>
        <end position="126"/>
    </location>
</feature>
<comment type="caution">
    <text evidence="2">The sequence shown here is derived from an EMBL/GenBank/DDBJ whole genome shotgun (WGS) entry which is preliminary data.</text>
</comment>
<dbReference type="STRING" id="1168289.GCA_000259075_01660"/>
<gene>
    <name evidence="2" type="ORF">DFO77_12265</name>
</gene>
<dbReference type="InterPro" id="IPR012340">
    <property type="entry name" value="NA-bd_OB-fold"/>
</dbReference>
<feature type="compositionally biased region" description="Acidic residues" evidence="1">
    <location>
        <begin position="116"/>
        <end position="126"/>
    </location>
</feature>
<dbReference type="AlphaFoldDB" id="A0A2T0XPG5"/>
<protein>
    <submittedName>
        <fullName evidence="2">Uncharacterized protein DUF3127</fullName>
    </submittedName>
</protein>
<sequence length="126" mass="14376">MSFELTGKLIVKEDTVNISDRFKKREFVIDVPNDRNPEWNDTIKFQTTQDRTELIEPFNLGDDILVAFNIKGNKWERDGKVNYFTNLEAWRIEKVGSGSSSTPGAAPLPDQPEALPPEEGEDDFPF</sequence>
<evidence type="ECO:0000256" key="1">
    <source>
        <dbReference type="SAM" id="MobiDB-lite"/>
    </source>
</evidence>
<evidence type="ECO:0000313" key="2">
    <source>
        <dbReference type="EMBL" id="RCW30415.1"/>
    </source>
</evidence>
<proteinExistence type="predicted"/>
<evidence type="ECO:0000313" key="3">
    <source>
        <dbReference type="Proteomes" id="UP000252733"/>
    </source>
</evidence>
<dbReference type="InterPro" id="IPR021474">
    <property type="entry name" value="DUF3127"/>
</dbReference>
<dbReference type="OrthoDB" id="598142at2"/>
<dbReference type="RefSeq" id="WP_106152242.1">
    <property type="nucleotide sequence ID" value="NZ_PVTS01000004.1"/>
</dbReference>
<dbReference type="SUPFAM" id="SSF50249">
    <property type="entry name" value="Nucleic acid-binding proteins"/>
    <property type="match status" value="1"/>
</dbReference>
<keyword evidence="3" id="KW-1185">Reference proteome</keyword>
<dbReference type="Pfam" id="PF11325">
    <property type="entry name" value="DUF3127"/>
    <property type="match status" value="1"/>
</dbReference>
<organism evidence="2 3">
    <name type="scientific">Marinilabilia salmonicolor</name>
    <dbReference type="NCBI Taxonomy" id="989"/>
    <lineage>
        <taxon>Bacteria</taxon>
        <taxon>Pseudomonadati</taxon>
        <taxon>Bacteroidota</taxon>
        <taxon>Bacteroidia</taxon>
        <taxon>Marinilabiliales</taxon>
        <taxon>Marinilabiliaceae</taxon>
        <taxon>Marinilabilia</taxon>
    </lineage>
</organism>
<accession>A0A2T0XPG5</accession>
<dbReference type="EMBL" id="QPIZ01000022">
    <property type="protein sequence ID" value="RCW30415.1"/>
    <property type="molecule type" value="Genomic_DNA"/>
</dbReference>
<name>A0A2T0XPG5_9BACT</name>